<comment type="caution">
    <text evidence="2">The sequence shown here is derived from an EMBL/GenBank/DDBJ whole genome shotgun (WGS) entry which is preliminary data.</text>
</comment>
<protein>
    <submittedName>
        <fullName evidence="2">RagB/SusD family nutrient uptake outer membrane protein</fullName>
    </submittedName>
</protein>
<sequence length="419" mass="47911">MKFFKSKTKQIPLLALMLLFITAGGCDGILDVDDPGSIEEDQLRSPENEELIVNGVRGQFQYTFSYSSLWAQMLTDELKMEHTFADYRPIASREVDETNVITENLFNFWTKSVRHAQDAVEYLEEFHGEEAWELHNMQKVLTYGGHSLIHYAEVFCEGTLDVSEAYTTDELFGMAVDMFDDALDVADRLDASDEVMEFRHLANLGMARAKLNLGEMDQAAQYAAEVPEDFESWLRYSDENAREYNQLYGGATESRFISPGSDFLGEDDIRVPHSDERVGNLVTGTDIYQVFSPMNYENWEEPIQQSTDVRFANGLEARYIRAEAEGPSEYTLDLVNERRDFAGQDEVDYSGDELMAELRYQKARDFFMTGTRLGDIRRYKNLYDVDYFPTGEVPLYGGNYGNVTCFPIPQSEINANPNL</sequence>
<dbReference type="Gene3D" id="1.25.40.390">
    <property type="match status" value="1"/>
</dbReference>
<dbReference type="RefSeq" id="WP_210510444.1">
    <property type="nucleotide sequence ID" value="NZ_JAFIDN010000002.1"/>
</dbReference>
<accession>A0A8J7USP0</accession>
<evidence type="ECO:0000313" key="2">
    <source>
        <dbReference type="EMBL" id="MBP3191721.1"/>
    </source>
</evidence>
<proteinExistence type="predicted"/>
<dbReference type="PROSITE" id="PS51257">
    <property type="entry name" value="PROKAR_LIPOPROTEIN"/>
    <property type="match status" value="1"/>
</dbReference>
<gene>
    <name evidence="2" type="ORF">NATSA_03500</name>
</gene>
<feature type="chain" id="PRO_5035306551" evidence="1">
    <location>
        <begin position="26"/>
        <end position="419"/>
    </location>
</feature>
<keyword evidence="1" id="KW-0732">Signal</keyword>
<dbReference type="SUPFAM" id="SSF48452">
    <property type="entry name" value="TPR-like"/>
    <property type="match status" value="1"/>
</dbReference>
<evidence type="ECO:0000256" key="1">
    <source>
        <dbReference type="SAM" id="SignalP"/>
    </source>
</evidence>
<feature type="signal peptide" evidence="1">
    <location>
        <begin position="1"/>
        <end position="25"/>
    </location>
</feature>
<name>A0A8J7USP0_9BACT</name>
<evidence type="ECO:0000313" key="3">
    <source>
        <dbReference type="Proteomes" id="UP000673975"/>
    </source>
</evidence>
<keyword evidence="3" id="KW-1185">Reference proteome</keyword>
<dbReference type="InterPro" id="IPR011990">
    <property type="entry name" value="TPR-like_helical_dom_sf"/>
</dbReference>
<dbReference type="AlphaFoldDB" id="A0A8J7USP0"/>
<dbReference type="Proteomes" id="UP000673975">
    <property type="component" value="Unassembled WGS sequence"/>
</dbReference>
<reference evidence="2" key="1">
    <citation type="submission" date="2021-02" db="EMBL/GenBank/DDBJ databases">
        <title>Natronogracilivirga saccharolytica gen. nov. sp. nov. a new anaerobic, haloalkiliphilic carbohydrate-fermenting bacterium from soda lake and proposing of Cyclonatronumiaceae fam. nov. in the phylum Balneolaeota.</title>
        <authorList>
            <person name="Zhilina T.N."/>
            <person name="Sorokin D.Y."/>
            <person name="Zavarzina D.G."/>
            <person name="Toshchakov S.V."/>
            <person name="Kublanov I.V."/>
        </authorList>
    </citation>
    <scope>NUCLEOTIDE SEQUENCE</scope>
    <source>
        <strain evidence="2">Z-1702</strain>
    </source>
</reference>
<dbReference type="EMBL" id="JAFIDN010000002">
    <property type="protein sequence ID" value="MBP3191721.1"/>
    <property type="molecule type" value="Genomic_DNA"/>
</dbReference>
<organism evidence="2 3">
    <name type="scientific">Natronogracilivirga saccharolytica</name>
    <dbReference type="NCBI Taxonomy" id="2812953"/>
    <lineage>
        <taxon>Bacteria</taxon>
        <taxon>Pseudomonadati</taxon>
        <taxon>Balneolota</taxon>
        <taxon>Balneolia</taxon>
        <taxon>Balneolales</taxon>
        <taxon>Cyclonatronaceae</taxon>
        <taxon>Natronogracilivirga</taxon>
    </lineage>
</organism>
<dbReference type="GO" id="GO:0009279">
    <property type="term" value="C:cell outer membrane"/>
    <property type="evidence" value="ECO:0007669"/>
    <property type="project" value="UniProtKB-SubCell"/>
</dbReference>